<evidence type="ECO:0008006" key="4">
    <source>
        <dbReference type="Google" id="ProtNLM"/>
    </source>
</evidence>
<dbReference type="EMBL" id="UINC01000425">
    <property type="protein sequence ID" value="SUZ55074.1"/>
    <property type="molecule type" value="Genomic_DNA"/>
</dbReference>
<dbReference type="Gene3D" id="3.10.20.10">
    <property type="match status" value="1"/>
</dbReference>
<feature type="non-terminal residue" evidence="3">
    <location>
        <position position="1"/>
    </location>
</feature>
<dbReference type="PIRSF" id="PIRSF015626">
    <property type="entry name" value="FdhD"/>
    <property type="match status" value="1"/>
</dbReference>
<sequence length="278" mass="30747">VNKSTRITINQSTQGTNKEVSDEVAVEEPLEFHILFGPQASREQKNIAITMRTPGNDFQLVLGFLYSEGIIQNVGDVIGISRIDDLEDHSNIENTVLVELDEALTVDLEKIRNFYINSSCGICGSQVIENIGSLKQYAFNSVDFIISESVLRKLPERLQNSQEIFSNTGGLHASALFDQKGSIQNLYEDVGRHNALDKLIGQELQNNNLPLSNYGLILSGRTSFELVHKAALAGIPIIVSIGAPSSLAIEAAWEYEITLIGFLQSDRFNIYSFPKRVS</sequence>
<protein>
    <recommendedName>
        <fullName evidence="4">Formate dehydrogenase family accessory protein FdhD</fullName>
    </recommendedName>
</protein>
<keyword evidence="2" id="KW-0501">Molybdenum cofactor biosynthesis</keyword>
<evidence type="ECO:0000256" key="2">
    <source>
        <dbReference type="ARBA" id="ARBA00023150"/>
    </source>
</evidence>
<name>A0A381NLT1_9ZZZZ</name>
<organism evidence="3">
    <name type="scientific">marine metagenome</name>
    <dbReference type="NCBI Taxonomy" id="408172"/>
    <lineage>
        <taxon>unclassified sequences</taxon>
        <taxon>metagenomes</taxon>
        <taxon>ecological metagenomes</taxon>
    </lineage>
</organism>
<dbReference type="NCBIfam" id="TIGR00129">
    <property type="entry name" value="fdhD_narQ"/>
    <property type="match status" value="1"/>
</dbReference>
<proteinExistence type="inferred from homology"/>
<dbReference type="Pfam" id="PF02634">
    <property type="entry name" value="FdhD-NarQ"/>
    <property type="match status" value="1"/>
</dbReference>
<gene>
    <name evidence="3" type="ORF">METZ01_LOCUS7928</name>
</gene>
<dbReference type="GO" id="GO:0016783">
    <property type="term" value="F:sulfurtransferase activity"/>
    <property type="evidence" value="ECO:0007669"/>
    <property type="project" value="InterPro"/>
</dbReference>
<dbReference type="HAMAP" id="MF_00187">
    <property type="entry name" value="FdhD"/>
    <property type="match status" value="1"/>
</dbReference>
<reference evidence="3" key="1">
    <citation type="submission" date="2018-05" db="EMBL/GenBank/DDBJ databases">
        <authorList>
            <person name="Lanie J.A."/>
            <person name="Ng W.-L."/>
            <person name="Kazmierczak K.M."/>
            <person name="Andrzejewski T.M."/>
            <person name="Davidsen T.M."/>
            <person name="Wayne K.J."/>
            <person name="Tettelin H."/>
            <person name="Glass J.I."/>
            <person name="Rusch D."/>
            <person name="Podicherti R."/>
            <person name="Tsui H.-C.T."/>
            <person name="Winkler M.E."/>
        </authorList>
    </citation>
    <scope>NUCLEOTIDE SEQUENCE</scope>
</reference>
<dbReference type="InterPro" id="IPR003786">
    <property type="entry name" value="FdhD"/>
</dbReference>
<dbReference type="AlphaFoldDB" id="A0A381NLT1"/>
<dbReference type="InterPro" id="IPR016193">
    <property type="entry name" value="Cytidine_deaminase-like"/>
</dbReference>
<dbReference type="GO" id="GO:0006777">
    <property type="term" value="P:Mo-molybdopterin cofactor biosynthetic process"/>
    <property type="evidence" value="ECO:0007669"/>
    <property type="project" value="UniProtKB-KW"/>
</dbReference>
<dbReference type="PANTHER" id="PTHR30592">
    <property type="entry name" value="FORMATE DEHYDROGENASE"/>
    <property type="match status" value="1"/>
</dbReference>
<keyword evidence="1" id="KW-0963">Cytoplasm</keyword>
<dbReference type="Gene3D" id="3.40.140.10">
    <property type="entry name" value="Cytidine Deaminase, domain 2"/>
    <property type="match status" value="1"/>
</dbReference>
<evidence type="ECO:0000313" key="3">
    <source>
        <dbReference type="EMBL" id="SUZ55074.1"/>
    </source>
</evidence>
<evidence type="ECO:0000256" key="1">
    <source>
        <dbReference type="ARBA" id="ARBA00022490"/>
    </source>
</evidence>
<dbReference type="SUPFAM" id="SSF53927">
    <property type="entry name" value="Cytidine deaminase-like"/>
    <property type="match status" value="1"/>
</dbReference>
<dbReference type="PANTHER" id="PTHR30592:SF1">
    <property type="entry name" value="SULFUR CARRIER PROTEIN FDHD"/>
    <property type="match status" value="1"/>
</dbReference>
<accession>A0A381NLT1</accession>